<dbReference type="AlphaFoldDB" id="A0A1M5RBB5"/>
<evidence type="ECO:0000313" key="8">
    <source>
        <dbReference type="EMBL" id="SHH23468.1"/>
    </source>
</evidence>
<dbReference type="GO" id="GO:0015562">
    <property type="term" value="F:efflux transmembrane transporter activity"/>
    <property type="evidence" value="ECO:0007669"/>
    <property type="project" value="InterPro"/>
</dbReference>
<dbReference type="STRING" id="490188.SAMN04488068_3000"/>
<keyword evidence="7" id="KW-0732">Signal</keyword>
<feature type="signal peptide" evidence="7">
    <location>
        <begin position="1"/>
        <end position="26"/>
    </location>
</feature>
<evidence type="ECO:0000256" key="3">
    <source>
        <dbReference type="ARBA" id="ARBA00022692"/>
    </source>
</evidence>
<feature type="chain" id="PRO_5012522392" evidence="7">
    <location>
        <begin position="27"/>
        <end position="485"/>
    </location>
</feature>
<dbReference type="Gene3D" id="1.20.1600.10">
    <property type="entry name" value="Outer membrane efflux proteins (OEP)"/>
    <property type="match status" value="1"/>
</dbReference>
<evidence type="ECO:0000256" key="2">
    <source>
        <dbReference type="ARBA" id="ARBA00022452"/>
    </source>
</evidence>
<name>A0A1M5RBB5_9GAMM</name>
<keyword evidence="2" id="KW-1134">Transmembrane beta strand</keyword>
<evidence type="ECO:0000256" key="5">
    <source>
        <dbReference type="ARBA" id="ARBA00023237"/>
    </source>
</evidence>
<reference evidence="8 9" key="1">
    <citation type="submission" date="2016-11" db="EMBL/GenBank/DDBJ databases">
        <authorList>
            <person name="Jaros S."/>
            <person name="Januszkiewicz K."/>
            <person name="Wedrychowicz H."/>
        </authorList>
    </citation>
    <scope>NUCLEOTIDE SEQUENCE [LARGE SCALE GENOMIC DNA]</scope>
    <source>
        <strain evidence="8 9">CGMCC 1.7049</strain>
    </source>
</reference>
<feature type="region of interest" description="Disordered" evidence="6">
    <location>
        <begin position="263"/>
        <end position="288"/>
    </location>
</feature>
<dbReference type="InterPro" id="IPR051906">
    <property type="entry name" value="TolC-like"/>
</dbReference>
<dbReference type="GO" id="GO:0015288">
    <property type="term" value="F:porin activity"/>
    <property type="evidence" value="ECO:0007669"/>
    <property type="project" value="TreeGrafter"/>
</dbReference>
<keyword evidence="5" id="KW-0998">Cell outer membrane</keyword>
<gene>
    <name evidence="8" type="ORF">SAMN04488068_3000</name>
</gene>
<dbReference type="Proteomes" id="UP000199758">
    <property type="component" value="Unassembled WGS sequence"/>
</dbReference>
<evidence type="ECO:0000256" key="1">
    <source>
        <dbReference type="ARBA" id="ARBA00004442"/>
    </source>
</evidence>
<organism evidence="8 9">
    <name type="scientific">Hydrocarboniphaga daqingensis</name>
    <dbReference type="NCBI Taxonomy" id="490188"/>
    <lineage>
        <taxon>Bacteria</taxon>
        <taxon>Pseudomonadati</taxon>
        <taxon>Pseudomonadota</taxon>
        <taxon>Gammaproteobacteria</taxon>
        <taxon>Nevskiales</taxon>
        <taxon>Nevskiaceae</taxon>
        <taxon>Hydrocarboniphaga</taxon>
    </lineage>
</organism>
<keyword evidence="4" id="KW-0472">Membrane</keyword>
<dbReference type="GO" id="GO:0009279">
    <property type="term" value="C:cell outer membrane"/>
    <property type="evidence" value="ECO:0007669"/>
    <property type="project" value="UniProtKB-SubCell"/>
</dbReference>
<dbReference type="EMBL" id="FQWZ01000007">
    <property type="protein sequence ID" value="SHH23468.1"/>
    <property type="molecule type" value="Genomic_DNA"/>
</dbReference>
<dbReference type="RefSeq" id="WP_084083473.1">
    <property type="nucleotide sequence ID" value="NZ_FQWZ01000007.1"/>
</dbReference>
<evidence type="ECO:0000256" key="6">
    <source>
        <dbReference type="SAM" id="MobiDB-lite"/>
    </source>
</evidence>
<sequence>MRLSRYAAAWRAWGASALLAVGAAVAAEAPPGEASAVPPLTLEALLDGTRDSFPQILSALQKAQAQAGKLLASEGAFDARLEQSTKNRLSGYYDGRYLDSKVVKPLPELGTRLYGGYRIADGLFPVYEDEFATLSGGEVKVGAIFSLWRDRDIDERRGGLYDSRLALQQAEREATLTRVRVQHQAARAYVDWLAAGDALSVYRDLLALAETRQSGLQTRVSEGDLASVYLNENLQYILKRRGKVAEGERKLAESANKLSLFLRTDRGLPRQPQPDERPAQWPDLGSVDPDSIEPTINAALAVRPEVGLIATDIERERNRLALGQNALKPRVDLNLEAARDFGAGSRTRDGTDAIVKLDVTIPIEQRSARGRIAESEANLNRLTLDQQLLNERIAIEIRNIANELLAARRFVDLAAQEVEQADLLAAAERDKFEDGASDFFVVNLREEAAADARVRQIEARLGYLAALTDYYAATVRVDRFRLGAL</sequence>
<comment type="subcellular location">
    <subcellularLocation>
        <location evidence="1">Cell outer membrane</location>
    </subcellularLocation>
</comment>
<dbReference type="SUPFAM" id="SSF56954">
    <property type="entry name" value="Outer membrane efflux proteins (OEP)"/>
    <property type="match status" value="1"/>
</dbReference>
<accession>A0A1M5RBB5</accession>
<keyword evidence="9" id="KW-1185">Reference proteome</keyword>
<protein>
    <submittedName>
        <fullName evidence="8">Outer membrane efflux protein</fullName>
    </submittedName>
</protein>
<dbReference type="GO" id="GO:1990281">
    <property type="term" value="C:efflux pump complex"/>
    <property type="evidence" value="ECO:0007669"/>
    <property type="project" value="TreeGrafter"/>
</dbReference>
<feature type="compositionally biased region" description="Basic and acidic residues" evidence="6">
    <location>
        <begin position="263"/>
        <end position="278"/>
    </location>
</feature>
<dbReference type="OrthoDB" id="581172at2"/>
<evidence type="ECO:0000256" key="7">
    <source>
        <dbReference type="SAM" id="SignalP"/>
    </source>
</evidence>
<proteinExistence type="predicted"/>
<keyword evidence="3" id="KW-0812">Transmembrane</keyword>
<dbReference type="PANTHER" id="PTHR30026">
    <property type="entry name" value="OUTER MEMBRANE PROTEIN TOLC"/>
    <property type="match status" value="1"/>
</dbReference>
<evidence type="ECO:0000256" key="4">
    <source>
        <dbReference type="ARBA" id="ARBA00023136"/>
    </source>
</evidence>
<evidence type="ECO:0000313" key="9">
    <source>
        <dbReference type="Proteomes" id="UP000199758"/>
    </source>
</evidence>
<dbReference type="PANTHER" id="PTHR30026:SF21">
    <property type="entry name" value="SLR1270 PROTEIN"/>
    <property type="match status" value="1"/>
</dbReference>